<dbReference type="PANTHER" id="PTHR43877">
    <property type="entry name" value="AMINOALKYLPHOSPHONATE N-ACETYLTRANSFERASE-RELATED-RELATED"/>
    <property type="match status" value="1"/>
</dbReference>
<dbReference type="InterPro" id="IPR050832">
    <property type="entry name" value="Bact_Acetyltransf"/>
</dbReference>
<protein>
    <submittedName>
        <fullName evidence="4">GNAT family N-acetyltransferase</fullName>
    </submittedName>
</protein>
<dbReference type="SUPFAM" id="SSF55729">
    <property type="entry name" value="Acyl-CoA N-acyltransferases (Nat)"/>
    <property type="match status" value="1"/>
</dbReference>
<keyword evidence="1" id="KW-0808">Transferase</keyword>
<evidence type="ECO:0000256" key="1">
    <source>
        <dbReference type="ARBA" id="ARBA00022679"/>
    </source>
</evidence>
<organism evidence="4 5">
    <name type="scientific">Candidatus Cryptobacteroides merdavium</name>
    <dbReference type="NCBI Taxonomy" id="2840769"/>
    <lineage>
        <taxon>Bacteria</taxon>
        <taxon>Pseudomonadati</taxon>
        <taxon>Bacteroidota</taxon>
        <taxon>Bacteroidia</taxon>
        <taxon>Bacteroidales</taxon>
        <taxon>Candidatus Cryptobacteroides</taxon>
    </lineage>
</organism>
<accession>A0A9D9H8M8</accession>
<reference evidence="4" key="2">
    <citation type="journal article" date="2021" name="PeerJ">
        <title>Extensive microbial diversity within the chicken gut microbiome revealed by metagenomics and culture.</title>
        <authorList>
            <person name="Gilroy R."/>
            <person name="Ravi A."/>
            <person name="Getino M."/>
            <person name="Pursley I."/>
            <person name="Horton D.L."/>
            <person name="Alikhan N.F."/>
            <person name="Baker D."/>
            <person name="Gharbi K."/>
            <person name="Hall N."/>
            <person name="Watson M."/>
            <person name="Adriaenssens E.M."/>
            <person name="Foster-Nyarko E."/>
            <person name="Jarju S."/>
            <person name="Secka A."/>
            <person name="Antonio M."/>
            <person name="Oren A."/>
            <person name="Chaudhuri R.R."/>
            <person name="La Ragione R."/>
            <person name="Hildebrand F."/>
            <person name="Pallen M.J."/>
        </authorList>
    </citation>
    <scope>NUCLEOTIDE SEQUENCE</scope>
    <source>
        <strain evidence="4">D5-748</strain>
    </source>
</reference>
<dbReference type="Gene3D" id="3.40.630.30">
    <property type="match status" value="1"/>
</dbReference>
<dbReference type="Pfam" id="PF00583">
    <property type="entry name" value="Acetyltransf_1"/>
    <property type="match status" value="1"/>
</dbReference>
<feature type="domain" description="N-acetyltransferase" evidence="3">
    <location>
        <begin position="21"/>
        <end position="168"/>
    </location>
</feature>
<dbReference type="InterPro" id="IPR000182">
    <property type="entry name" value="GNAT_dom"/>
</dbReference>
<dbReference type="CDD" id="cd04301">
    <property type="entry name" value="NAT_SF"/>
    <property type="match status" value="1"/>
</dbReference>
<evidence type="ECO:0000259" key="3">
    <source>
        <dbReference type="PROSITE" id="PS51186"/>
    </source>
</evidence>
<dbReference type="InterPro" id="IPR016181">
    <property type="entry name" value="Acyl_CoA_acyltransferase"/>
</dbReference>
<proteinExistence type="predicted"/>
<gene>
    <name evidence="4" type="ORF">IAC23_05295</name>
</gene>
<evidence type="ECO:0000313" key="4">
    <source>
        <dbReference type="EMBL" id="MBO8445095.1"/>
    </source>
</evidence>
<dbReference type="GO" id="GO:0016747">
    <property type="term" value="F:acyltransferase activity, transferring groups other than amino-acyl groups"/>
    <property type="evidence" value="ECO:0007669"/>
    <property type="project" value="InterPro"/>
</dbReference>
<dbReference type="AlphaFoldDB" id="A0A9D9H8M8"/>
<dbReference type="PANTHER" id="PTHR43877:SF2">
    <property type="entry name" value="AMINOALKYLPHOSPHONATE N-ACETYLTRANSFERASE-RELATED"/>
    <property type="match status" value="1"/>
</dbReference>
<dbReference type="PROSITE" id="PS51186">
    <property type="entry name" value="GNAT"/>
    <property type="match status" value="1"/>
</dbReference>
<sequence length="168" mass="18845">MMEIRFALRDDLSVLKDIFWTHINAYNEYISHGELQMGVAEADVSGGTLKTRPAGNGEEMWMKYINAKFDSPDAVIMVAEEDGFITGFCVAEITDDGADPFGVLCDLLVNGQYRGRGIGGELLQMALKWLKDRGISDVYLESGKNNVDAHEFFRRRGFVHVSDVFRLV</sequence>
<comment type="caution">
    <text evidence="4">The sequence shown here is derived from an EMBL/GenBank/DDBJ whole genome shotgun (WGS) entry which is preliminary data.</text>
</comment>
<evidence type="ECO:0000256" key="2">
    <source>
        <dbReference type="ARBA" id="ARBA00023315"/>
    </source>
</evidence>
<evidence type="ECO:0000313" key="5">
    <source>
        <dbReference type="Proteomes" id="UP000823619"/>
    </source>
</evidence>
<dbReference type="EMBL" id="JADIMO010000063">
    <property type="protein sequence ID" value="MBO8445095.1"/>
    <property type="molecule type" value="Genomic_DNA"/>
</dbReference>
<dbReference type="Proteomes" id="UP000823619">
    <property type="component" value="Unassembled WGS sequence"/>
</dbReference>
<keyword evidence="2" id="KW-0012">Acyltransferase</keyword>
<reference evidence="4" key="1">
    <citation type="submission" date="2020-10" db="EMBL/GenBank/DDBJ databases">
        <authorList>
            <person name="Gilroy R."/>
        </authorList>
    </citation>
    <scope>NUCLEOTIDE SEQUENCE</scope>
    <source>
        <strain evidence="4">D5-748</strain>
    </source>
</reference>
<name>A0A9D9H8M8_9BACT</name>